<dbReference type="EMBL" id="JBJGEB010000001">
    <property type="protein sequence ID" value="MFK7641187.1"/>
    <property type="molecule type" value="Genomic_DNA"/>
</dbReference>
<evidence type="ECO:0000256" key="4">
    <source>
        <dbReference type="ARBA" id="ARBA00022741"/>
    </source>
</evidence>
<dbReference type="Pfam" id="PF00005">
    <property type="entry name" value="ABC_tran"/>
    <property type="match status" value="1"/>
</dbReference>
<evidence type="ECO:0000313" key="11">
    <source>
        <dbReference type="Proteomes" id="UP001621964"/>
    </source>
</evidence>
<organism evidence="10 11">
    <name type="scientific">Neisseria oralis</name>
    <dbReference type="NCBI Taxonomy" id="1107316"/>
    <lineage>
        <taxon>Bacteria</taxon>
        <taxon>Pseudomonadati</taxon>
        <taxon>Pseudomonadota</taxon>
        <taxon>Betaproteobacteria</taxon>
        <taxon>Neisseriales</taxon>
        <taxon>Neisseriaceae</taxon>
        <taxon>Neisseria</taxon>
    </lineage>
</organism>
<evidence type="ECO:0000259" key="9">
    <source>
        <dbReference type="PROSITE" id="PS50893"/>
    </source>
</evidence>
<keyword evidence="3" id="KW-0410">Iron transport</keyword>
<reference evidence="10 11" key="1">
    <citation type="submission" date="2024-11" db="EMBL/GenBank/DDBJ databases">
        <authorList>
            <person name="Mikucki A.G."/>
            <person name="Kahler C.M."/>
        </authorList>
    </citation>
    <scope>NUCLEOTIDE SEQUENCE [LARGE SCALE GENOMIC DNA]</scope>
    <source>
        <strain evidence="10 11">EXNM717</strain>
    </source>
</reference>
<dbReference type="PROSITE" id="PS50893">
    <property type="entry name" value="ABC_TRANSPORTER_2"/>
    <property type="match status" value="1"/>
</dbReference>
<evidence type="ECO:0000313" key="10">
    <source>
        <dbReference type="EMBL" id="MFK7641187.1"/>
    </source>
</evidence>
<keyword evidence="11" id="KW-1185">Reference proteome</keyword>
<dbReference type="InterPro" id="IPR017871">
    <property type="entry name" value="ABC_transporter-like_CS"/>
</dbReference>
<dbReference type="InterPro" id="IPR050093">
    <property type="entry name" value="ABC_SmlMolc_Importer"/>
</dbReference>
<dbReference type="InterPro" id="IPR003439">
    <property type="entry name" value="ABC_transporter-like_ATP-bd"/>
</dbReference>
<accession>A0ABW8Q0W5</accession>
<keyword evidence="8" id="KW-0472">Membrane</keyword>
<keyword evidence="5 10" id="KW-0067">ATP-binding</keyword>
<keyword evidence="6" id="KW-0408">Iron</keyword>
<proteinExistence type="predicted"/>
<dbReference type="CDD" id="cd03259">
    <property type="entry name" value="ABC_Carb_Solutes_like"/>
    <property type="match status" value="1"/>
</dbReference>
<keyword evidence="4" id="KW-0547">Nucleotide-binding</keyword>
<dbReference type="SMART" id="SM00382">
    <property type="entry name" value="AAA"/>
    <property type="match status" value="1"/>
</dbReference>
<dbReference type="RefSeq" id="WP_405385341.1">
    <property type="nucleotide sequence ID" value="NZ_JBJGEB010000001.1"/>
</dbReference>
<evidence type="ECO:0000256" key="5">
    <source>
        <dbReference type="ARBA" id="ARBA00022840"/>
    </source>
</evidence>
<dbReference type="InterPro" id="IPR015853">
    <property type="entry name" value="ABC_transpr_FbpC"/>
</dbReference>
<gene>
    <name evidence="10" type="ORF">ACI43T_01550</name>
</gene>
<evidence type="ECO:0000256" key="3">
    <source>
        <dbReference type="ARBA" id="ARBA00022496"/>
    </source>
</evidence>
<comment type="caution">
    <text evidence="10">The sequence shown here is derived from an EMBL/GenBank/DDBJ whole genome shotgun (WGS) entry which is preliminary data.</text>
</comment>
<evidence type="ECO:0000256" key="6">
    <source>
        <dbReference type="ARBA" id="ARBA00023004"/>
    </source>
</evidence>
<dbReference type="InterPro" id="IPR027417">
    <property type="entry name" value="P-loop_NTPase"/>
</dbReference>
<dbReference type="InterPro" id="IPR003593">
    <property type="entry name" value="AAA+_ATPase"/>
</dbReference>
<sequence length="329" mass="35936">MLQLKNIDKSFGTKQVAQNISLSVEGGGVLAVLGKSGCGKSTLLKIIAGLTPADGGEVWLNGRDITLMPSEKRNISLMFQDYALFPHLNAWQNAAFGLKMRKVPRKEAEQRARQALDEVGLGGEAERSVDSLSGGEQQRLALARALVTQPDLLLLDEAFSSLDTHLRRHLRDQTVRRIRRQNIPAILVTHDPEEAFTLADRIALMHAGRVLQYGAPRDLLQHPADAQAARLLGLQNVSEERYIPPQAITVCAAGSDSPAEGRIVRITDLPEARRLIFVHRRYGELTADLDRQQAGWLDSLPDNGRIGVAIDDRQIVRFAGQASAGGGAV</sequence>
<dbReference type="PROSITE" id="PS00211">
    <property type="entry name" value="ABC_TRANSPORTER_1"/>
    <property type="match status" value="1"/>
</dbReference>
<keyword evidence="7" id="KW-0406">Ion transport</keyword>
<evidence type="ECO:0000256" key="1">
    <source>
        <dbReference type="ARBA" id="ARBA00022448"/>
    </source>
</evidence>
<dbReference type="SUPFAM" id="SSF52540">
    <property type="entry name" value="P-loop containing nucleoside triphosphate hydrolases"/>
    <property type="match status" value="1"/>
</dbReference>
<keyword evidence="2" id="KW-1003">Cell membrane</keyword>
<protein>
    <submittedName>
        <fullName evidence="10">ABC transporter ATP-binding protein</fullName>
    </submittedName>
</protein>
<dbReference type="Gene3D" id="3.40.50.300">
    <property type="entry name" value="P-loop containing nucleotide triphosphate hydrolases"/>
    <property type="match status" value="1"/>
</dbReference>
<evidence type="ECO:0000256" key="2">
    <source>
        <dbReference type="ARBA" id="ARBA00022475"/>
    </source>
</evidence>
<evidence type="ECO:0000256" key="8">
    <source>
        <dbReference type="ARBA" id="ARBA00023136"/>
    </source>
</evidence>
<dbReference type="GO" id="GO:0005524">
    <property type="term" value="F:ATP binding"/>
    <property type="evidence" value="ECO:0007669"/>
    <property type="project" value="UniProtKB-KW"/>
</dbReference>
<feature type="domain" description="ABC transporter" evidence="9">
    <location>
        <begin position="2"/>
        <end position="232"/>
    </location>
</feature>
<evidence type="ECO:0000256" key="7">
    <source>
        <dbReference type="ARBA" id="ARBA00023065"/>
    </source>
</evidence>
<dbReference type="PANTHER" id="PTHR42781:SF4">
    <property type="entry name" value="SPERMIDINE_PUTRESCINE IMPORT ATP-BINDING PROTEIN POTA"/>
    <property type="match status" value="1"/>
</dbReference>
<name>A0ABW8Q0W5_9NEIS</name>
<dbReference type="PANTHER" id="PTHR42781">
    <property type="entry name" value="SPERMIDINE/PUTRESCINE IMPORT ATP-BINDING PROTEIN POTA"/>
    <property type="match status" value="1"/>
</dbReference>
<dbReference type="Proteomes" id="UP001621964">
    <property type="component" value="Unassembled WGS sequence"/>
</dbReference>
<keyword evidence="1" id="KW-0813">Transport</keyword>